<protein>
    <submittedName>
        <fullName evidence="2">Uncharacterized protein</fullName>
    </submittedName>
</protein>
<name>A0A550C287_9AGAR</name>
<dbReference type="AlphaFoldDB" id="A0A550C287"/>
<accession>A0A550C287</accession>
<gene>
    <name evidence="2" type="ORF">BD626DRAFT_510093</name>
</gene>
<evidence type="ECO:0000313" key="2">
    <source>
        <dbReference type="EMBL" id="TRM58911.1"/>
    </source>
</evidence>
<keyword evidence="3" id="KW-1185">Reference proteome</keyword>
<reference evidence="2 3" key="1">
    <citation type="journal article" date="2019" name="New Phytol.">
        <title>Comparative genomics reveals unique wood-decay strategies and fruiting body development in the Schizophyllaceae.</title>
        <authorList>
            <person name="Almasi E."/>
            <person name="Sahu N."/>
            <person name="Krizsan K."/>
            <person name="Balint B."/>
            <person name="Kovacs G.M."/>
            <person name="Kiss B."/>
            <person name="Cseklye J."/>
            <person name="Drula E."/>
            <person name="Henrissat B."/>
            <person name="Nagy I."/>
            <person name="Chovatia M."/>
            <person name="Adam C."/>
            <person name="LaButti K."/>
            <person name="Lipzen A."/>
            <person name="Riley R."/>
            <person name="Grigoriev I.V."/>
            <person name="Nagy L.G."/>
        </authorList>
    </citation>
    <scope>NUCLEOTIDE SEQUENCE [LARGE SCALE GENOMIC DNA]</scope>
    <source>
        <strain evidence="2 3">NL-1724</strain>
    </source>
</reference>
<comment type="caution">
    <text evidence="2">The sequence shown here is derived from an EMBL/GenBank/DDBJ whole genome shotgun (WGS) entry which is preliminary data.</text>
</comment>
<organism evidence="2 3">
    <name type="scientific">Schizophyllum amplum</name>
    <dbReference type="NCBI Taxonomy" id="97359"/>
    <lineage>
        <taxon>Eukaryota</taxon>
        <taxon>Fungi</taxon>
        <taxon>Dikarya</taxon>
        <taxon>Basidiomycota</taxon>
        <taxon>Agaricomycotina</taxon>
        <taxon>Agaricomycetes</taxon>
        <taxon>Agaricomycetidae</taxon>
        <taxon>Agaricales</taxon>
        <taxon>Schizophyllaceae</taxon>
        <taxon>Schizophyllum</taxon>
    </lineage>
</organism>
<feature type="compositionally biased region" description="Basic and acidic residues" evidence="1">
    <location>
        <begin position="107"/>
        <end position="116"/>
    </location>
</feature>
<dbReference type="EMBL" id="VDMD01000032">
    <property type="protein sequence ID" value="TRM58911.1"/>
    <property type="molecule type" value="Genomic_DNA"/>
</dbReference>
<sequence>MYFQIDVISAYIYRRMQRSALIDRCIVAVVRCSQSHERASSGCRKACAFDDGMNRRHEEYTHAPNPMVLVVLHRQIPEIAASIEMKNSRDSPANEPCESVGVGGCRPRGERGSEGKKAYRKLERQRPKRMYRRRQAEVLSINRGIQRRAQVYLHIWRCC</sequence>
<evidence type="ECO:0000313" key="3">
    <source>
        <dbReference type="Proteomes" id="UP000320762"/>
    </source>
</evidence>
<feature type="region of interest" description="Disordered" evidence="1">
    <location>
        <begin position="87"/>
        <end position="116"/>
    </location>
</feature>
<dbReference type="Proteomes" id="UP000320762">
    <property type="component" value="Unassembled WGS sequence"/>
</dbReference>
<proteinExistence type="predicted"/>
<evidence type="ECO:0000256" key="1">
    <source>
        <dbReference type="SAM" id="MobiDB-lite"/>
    </source>
</evidence>